<feature type="compositionally biased region" description="Basic and acidic residues" evidence="1">
    <location>
        <begin position="28"/>
        <end position="43"/>
    </location>
</feature>
<protein>
    <submittedName>
        <fullName evidence="3">Uncharacterized protein</fullName>
    </submittedName>
</protein>
<evidence type="ECO:0000313" key="3">
    <source>
        <dbReference type="EMBL" id="PSR52748.1"/>
    </source>
</evidence>
<proteinExistence type="predicted"/>
<organism evidence="3 4">
    <name type="scientific">Adhaeribacter arboris</name>
    <dbReference type="NCBI Taxonomy" id="2072846"/>
    <lineage>
        <taxon>Bacteria</taxon>
        <taxon>Pseudomonadati</taxon>
        <taxon>Bacteroidota</taxon>
        <taxon>Cytophagia</taxon>
        <taxon>Cytophagales</taxon>
        <taxon>Hymenobacteraceae</taxon>
        <taxon>Adhaeribacter</taxon>
    </lineage>
</organism>
<gene>
    <name evidence="3" type="ORF">AHMF7605_04035</name>
</gene>
<keyword evidence="4" id="KW-1185">Reference proteome</keyword>
<feature type="region of interest" description="Disordered" evidence="1">
    <location>
        <begin position="24"/>
        <end position="43"/>
    </location>
</feature>
<feature type="signal peptide" evidence="2">
    <location>
        <begin position="1"/>
        <end position="20"/>
    </location>
</feature>
<accession>A0A2T2YBC7</accession>
<dbReference type="AlphaFoldDB" id="A0A2T2YBC7"/>
<feature type="chain" id="PRO_5015550267" evidence="2">
    <location>
        <begin position="21"/>
        <end position="105"/>
    </location>
</feature>
<dbReference type="Proteomes" id="UP000240357">
    <property type="component" value="Unassembled WGS sequence"/>
</dbReference>
<dbReference type="EMBL" id="PYFT01000001">
    <property type="protein sequence ID" value="PSR52748.1"/>
    <property type="molecule type" value="Genomic_DNA"/>
</dbReference>
<evidence type="ECO:0000313" key="4">
    <source>
        <dbReference type="Proteomes" id="UP000240357"/>
    </source>
</evidence>
<comment type="caution">
    <text evidence="3">The sequence shown here is derived from an EMBL/GenBank/DDBJ whole genome shotgun (WGS) entry which is preliminary data.</text>
</comment>
<reference evidence="3 4" key="1">
    <citation type="submission" date="2018-03" db="EMBL/GenBank/DDBJ databases">
        <title>Adhaeribacter sp. HMF7605 Genome sequencing and assembly.</title>
        <authorList>
            <person name="Kang H."/>
            <person name="Kang J."/>
            <person name="Cha I."/>
            <person name="Kim H."/>
            <person name="Joh K."/>
        </authorList>
    </citation>
    <scope>NUCLEOTIDE SEQUENCE [LARGE SCALE GENOMIC DNA]</scope>
    <source>
        <strain evidence="3 4">HMF7605</strain>
    </source>
</reference>
<sequence length="105" mass="11655">MAFLLAVLVLVLAIIPCCLADNCPNEKPVTEQAKKKNSDSDKEDGLCSPFVSCPGCPGFTFLPVTYKLVILTYPQIQANTWYQQNFASVYSSSIWQPPKITSFIF</sequence>
<evidence type="ECO:0000256" key="1">
    <source>
        <dbReference type="SAM" id="MobiDB-lite"/>
    </source>
</evidence>
<name>A0A2T2YBC7_9BACT</name>
<keyword evidence="2" id="KW-0732">Signal</keyword>
<evidence type="ECO:0000256" key="2">
    <source>
        <dbReference type="SAM" id="SignalP"/>
    </source>
</evidence>